<keyword evidence="15" id="KW-1185">Reference proteome</keyword>
<feature type="active site" description="Charge relay system" evidence="9 10">
    <location>
        <position position="606"/>
    </location>
</feature>
<dbReference type="Gene3D" id="3.30.70.80">
    <property type="entry name" value="Peptidase S8 propeptide/proteinase inhibitor I9"/>
    <property type="match status" value="1"/>
</dbReference>
<keyword evidence="4 10" id="KW-0645">Protease</keyword>
<feature type="active site" description="Charge relay system" evidence="9 10">
    <location>
        <position position="287"/>
    </location>
</feature>
<evidence type="ECO:0000256" key="3">
    <source>
        <dbReference type="ARBA" id="ARBA00022525"/>
    </source>
</evidence>
<keyword evidence="7 10" id="KW-0720">Serine protease</keyword>
<dbReference type="Proteomes" id="UP000636709">
    <property type="component" value="Unassembled WGS sequence"/>
</dbReference>
<dbReference type="InterPro" id="IPR015500">
    <property type="entry name" value="Peptidase_S8_subtilisin-rel"/>
</dbReference>
<evidence type="ECO:0000256" key="7">
    <source>
        <dbReference type="ARBA" id="ARBA00022825"/>
    </source>
</evidence>
<dbReference type="InterPro" id="IPR023828">
    <property type="entry name" value="Peptidase_S8_Ser-AS"/>
</dbReference>
<comment type="similarity">
    <text evidence="2 10">Belongs to the peptidase S8 family.</text>
</comment>
<dbReference type="InterPro" id="IPR036852">
    <property type="entry name" value="Peptidase_S8/S53_dom_sf"/>
</dbReference>
<feature type="active site" description="Charge relay system" evidence="9 10">
    <location>
        <position position="216"/>
    </location>
</feature>
<organism evidence="14 15">
    <name type="scientific">Digitaria exilis</name>
    <dbReference type="NCBI Taxonomy" id="1010633"/>
    <lineage>
        <taxon>Eukaryota</taxon>
        <taxon>Viridiplantae</taxon>
        <taxon>Streptophyta</taxon>
        <taxon>Embryophyta</taxon>
        <taxon>Tracheophyta</taxon>
        <taxon>Spermatophyta</taxon>
        <taxon>Magnoliopsida</taxon>
        <taxon>Liliopsida</taxon>
        <taxon>Poales</taxon>
        <taxon>Poaceae</taxon>
        <taxon>PACMAD clade</taxon>
        <taxon>Panicoideae</taxon>
        <taxon>Panicodae</taxon>
        <taxon>Paniceae</taxon>
        <taxon>Anthephorinae</taxon>
        <taxon>Digitaria</taxon>
    </lineage>
</organism>
<protein>
    <submittedName>
        <fullName evidence="14">Uncharacterized protein</fullName>
    </submittedName>
</protein>
<name>A0A835FSY1_9POAL</name>
<dbReference type="Gene3D" id="3.50.30.30">
    <property type="match status" value="1"/>
</dbReference>
<dbReference type="PRINTS" id="PR00723">
    <property type="entry name" value="SUBTILISIN"/>
</dbReference>
<evidence type="ECO:0000256" key="9">
    <source>
        <dbReference type="PIRSR" id="PIRSR615500-1"/>
    </source>
</evidence>
<dbReference type="OrthoDB" id="206201at2759"/>
<dbReference type="PANTHER" id="PTHR10795">
    <property type="entry name" value="PROPROTEIN CONVERTASE SUBTILISIN/KEXIN"/>
    <property type="match status" value="1"/>
</dbReference>
<dbReference type="InterPro" id="IPR045051">
    <property type="entry name" value="SBT"/>
</dbReference>
<proteinExistence type="inferred from homology"/>
<dbReference type="PROSITE" id="PS00138">
    <property type="entry name" value="SUBTILASE_SER"/>
    <property type="match status" value="1"/>
</dbReference>
<dbReference type="CDD" id="cd04852">
    <property type="entry name" value="Peptidases_S8_3"/>
    <property type="match status" value="1"/>
</dbReference>
<evidence type="ECO:0000259" key="11">
    <source>
        <dbReference type="Pfam" id="PF00082"/>
    </source>
</evidence>
<dbReference type="PROSITE" id="PS51892">
    <property type="entry name" value="SUBTILASE"/>
    <property type="match status" value="1"/>
</dbReference>
<dbReference type="CDD" id="cd02120">
    <property type="entry name" value="PA_subtilisin_like"/>
    <property type="match status" value="1"/>
</dbReference>
<dbReference type="GO" id="GO:0005576">
    <property type="term" value="C:extracellular region"/>
    <property type="evidence" value="ECO:0007669"/>
    <property type="project" value="UniProtKB-SubCell"/>
</dbReference>
<evidence type="ECO:0000256" key="8">
    <source>
        <dbReference type="ARBA" id="ARBA00023180"/>
    </source>
</evidence>
<dbReference type="InterPro" id="IPR010259">
    <property type="entry name" value="S8pro/Inhibitor_I9"/>
</dbReference>
<feature type="domain" description="Peptidase S8/S53" evidence="11">
    <location>
        <begin position="207"/>
        <end position="643"/>
    </location>
</feature>
<dbReference type="GO" id="GO:0004252">
    <property type="term" value="F:serine-type endopeptidase activity"/>
    <property type="evidence" value="ECO:0007669"/>
    <property type="project" value="UniProtKB-UniRule"/>
</dbReference>
<dbReference type="InterPro" id="IPR000209">
    <property type="entry name" value="Peptidase_S8/S53_dom"/>
</dbReference>
<comment type="subcellular location">
    <subcellularLocation>
        <location evidence="1">Secreted</location>
    </subcellularLocation>
</comment>
<dbReference type="Pfam" id="PF17766">
    <property type="entry name" value="fn3_6"/>
    <property type="match status" value="1"/>
</dbReference>
<evidence type="ECO:0000313" key="14">
    <source>
        <dbReference type="EMBL" id="KAF8775207.1"/>
    </source>
</evidence>
<dbReference type="Pfam" id="PF05922">
    <property type="entry name" value="Inhibitor_I9"/>
    <property type="match status" value="1"/>
</dbReference>
<comment type="caution">
    <text evidence="14">The sequence shown here is derived from an EMBL/GenBank/DDBJ whole genome shotgun (WGS) entry which is preliminary data.</text>
</comment>
<sequence>MAELGDGPGGAGAAGIEAGDRFRVLGRPERSLGRTSRLGRPKRSSWADLGAGAAGVKDFRCRCWSSVMAQARPSLPLLLLLVTAFVLLHNPVAIHAKRAAYIVHMDKSAMPSHHSDHREWYSAAVASARDTSTRDRAEPRLLYTYDEALHGFAATLTASELRTLRSTRGFVSAYPDRGATTPHDTTHSMEFLRLNSVNGLWPAANFGEGVIIGMIDTGVWPESASFDDAGMPPVPSRWRGTCEPGEDFTPSMCNRKLIGARYFNKGVEAANPNVTIPMNSTRDFFGHGTHTASTAAGSPVPRASFFGYGLGTARGVAPRAHVAMYKVGWPVGNGRYASDVLAGMDAAIADGVDIISISSGFDGLPLYEDPVAIAAFAAIERGILVSASAGNEGPDLGTLHNGIPWLLTVAAGTVDRQMFAGTVYYDDMRGSITGISTYPANAWVVDTRLVYDEAVSACDSKEAFVNLTTTMVVCDKGNLTEQIITMTEAGVAAAVFIADDDFEDDMPLPAVIVSSEDAPWLLRYIKSTTLPTGTLKLQQTILGTRPAPVVTSYSSRGPSQSYPGVLKPDVMAPGDSILASWAPIEALGQIGQTLLVDNFLVASGTSMACPHASGIAALLRAAHPDWSPAMIKSAIMTTASTIDNTNSPITYDGFKNATVASPLAMGSGHVDPNAAMDPGLVFDAGPEDFVALLCAANYTNAQIMAITRSSTSYHCSSASSDVNYPSFVAIFGANATLGDMQFRRTVTNVGAGSSVYHAAWVSPSNVDVSVSPVRLEFRSVGETATFEVTIKLTASTGGEPAFGEIVWADLSGKYRVRTPYVVL</sequence>
<dbReference type="GO" id="GO:0006508">
    <property type="term" value="P:proteolysis"/>
    <property type="evidence" value="ECO:0007669"/>
    <property type="project" value="UniProtKB-KW"/>
</dbReference>
<evidence type="ECO:0000256" key="5">
    <source>
        <dbReference type="ARBA" id="ARBA00022729"/>
    </source>
</evidence>
<keyword evidence="3" id="KW-0964">Secreted</keyword>
<gene>
    <name evidence="14" type="ORF">HU200_004606</name>
</gene>
<evidence type="ECO:0000256" key="10">
    <source>
        <dbReference type="PROSITE-ProRule" id="PRU01240"/>
    </source>
</evidence>
<evidence type="ECO:0000256" key="2">
    <source>
        <dbReference type="ARBA" id="ARBA00011073"/>
    </source>
</evidence>
<dbReference type="FunFam" id="3.30.70.80:FF:000003">
    <property type="entry name" value="Subtilisin-like protease SBT1.9"/>
    <property type="match status" value="1"/>
</dbReference>
<dbReference type="AlphaFoldDB" id="A0A835FSY1"/>
<dbReference type="InterPro" id="IPR034197">
    <property type="entry name" value="Peptidases_S8_3"/>
</dbReference>
<evidence type="ECO:0000259" key="12">
    <source>
        <dbReference type="Pfam" id="PF05922"/>
    </source>
</evidence>
<evidence type="ECO:0000256" key="4">
    <source>
        <dbReference type="ARBA" id="ARBA00022670"/>
    </source>
</evidence>
<keyword evidence="5" id="KW-0732">Signal</keyword>
<dbReference type="Pfam" id="PF00082">
    <property type="entry name" value="Peptidase_S8"/>
    <property type="match status" value="1"/>
</dbReference>
<keyword evidence="8" id="KW-0325">Glycoprotein</keyword>
<dbReference type="InterPro" id="IPR037045">
    <property type="entry name" value="S8pro/Inhibitor_I9_sf"/>
</dbReference>
<feature type="domain" description="Inhibitor I9" evidence="12">
    <location>
        <begin position="101"/>
        <end position="177"/>
    </location>
</feature>
<dbReference type="Gene3D" id="2.60.40.2310">
    <property type="match status" value="1"/>
</dbReference>
<dbReference type="SUPFAM" id="SSF52743">
    <property type="entry name" value="Subtilisin-like"/>
    <property type="match status" value="1"/>
</dbReference>
<keyword evidence="6 10" id="KW-0378">Hydrolase</keyword>
<evidence type="ECO:0000259" key="13">
    <source>
        <dbReference type="Pfam" id="PF17766"/>
    </source>
</evidence>
<dbReference type="EMBL" id="JACEFO010000325">
    <property type="protein sequence ID" value="KAF8775207.1"/>
    <property type="molecule type" value="Genomic_DNA"/>
</dbReference>
<dbReference type="Gene3D" id="3.40.50.200">
    <property type="entry name" value="Peptidase S8/S53 domain"/>
    <property type="match status" value="1"/>
</dbReference>
<feature type="domain" description="Subtilisin-like protease fibronectin type-III" evidence="13">
    <location>
        <begin position="721"/>
        <end position="822"/>
    </location>
</feature>
<dbReference type="FunFam" id="3.40.50.200:FF:000006">
    <property type="entry name" value="Subtilisin-like protease SBT1.5"/>
    <property type="match status" value="1"/>
</dbReference>
<evidence type="ECO:0000256" key="6">
    <source>
        <dbReference type="ARBA" id="ARBA00022801"/>
    </source>
</evidence>
<evidence type="ECO:0000256" key="1">
    <source>
        <dbReference type="ARBA" id="ARBA00004613"/>
    </source>
</evidence>
<reference evidence="14" key="1">
    <citation type="submission" date="2020-07" db="EMBL/GenBank/DDBJ databases">
        <title>Genome sequence and genetic diversity analysis of an under-domesticated orphan crop, white fonio (Digitaria exilis).</title>
        <authorList>
            <person name="Bennetzen J.L."/>
            <person name="Chen S."/>
            <person name="Ma X."/>
            <person name="Wang X."/>
            <person name="Yssel A.E.J."/>
            <person name="Chaluvadi S.R."/>
            <person name="Johnson M."/>
            <person name="Gangashetty P."/>
            <person name="Hamidou F."/>
            <person name="Sanogo M.D."/>
            <person name="Zwaenepoel A."/>
            <person name="Wallace J."/>
            <person name="Van De Peer Y."/>
            <person name="Van Deynze A."/>
        </authorList>
    </citation>
    <scope>NUCLEOTIDE SEQUENCE</scope>
    <source>
        <tissue evidence="14">Leaves</tissue>
    </source>
</reference>
<dbReference type="InterPro" id="IPR041469">
    <property type="entry name" value="Subtilisin-like_FN3"/>
</dbReference>
<accession>A0A835FSY1</accession>
<evidence type="ECO:0000313" key="15">
    <source>
        <dbReference type="Proteomes" id="UP000636709"/>
    </source>
</evidence>